<name>A0A2T8HFG8_9SPHI</name>
<feature type="transmembrane region" description="Helical" evidence="2">
    <location>
        <begin position="84"/>
        <end position="106"/>
    </location>
</feature>
<dbReference type="PANTHER" id="PTHR43318:SF1">
    <property type="entry name" value="POLYSACCHARIDE BIOSYNTHESIS PROTEIN EPSC-RELATED"/>
    <property type="match status" value="1"/>
</dbReference>
<comment type="similarity">
    <text evidence="1">Belongs to the polysaccharide synthase family.</text>
</comment>
<reference evidence="4 5" key="1">
    <citation type="submission" date="2018-04" db="EMBL/GenBank/DDBJ databases">
        <title>Sphingobacterium cortibacter sp. nov.</title>
        <authorList>
            <person name="Li Y."/>
        </authorList>
    </citation>
    <scope>NUCLEOTIDE SEQUENCE [LARGE SCALE GENOMIC DNA]</scope>
    <source>
        <strain evidence="4 5">2c-3</strain>
    </source>
</reference>
<dbReference type="InterPro" id="IPR003869">
    <property type="entry name" value="Polysac_CapD-like"/>
</dbReference>
<dbReference type="Pfam" id="PF13727">
    <property type="entry name" value="CoA_binding_3"/>
    <property type="match status" value="1"/>
</dbReference>
<comment type="caution">
    <text evidence="4">The sequence shown here is derived from an EMBL/GenBank/DDBJ whole genome shotgun (WGS) entry which is preliminary data.</text>
</comment>
<dbReference type="Pfam" id="PF02719">
    <property type="entry name" value="Polysacc_synt_2"/>
    <property type="match status" value="1"/>
</dbReference>
<sequence>MPSFNPFKHFRIVPRWIIFLFDMAVAVIAFLLSYLVYSAFQVDKMIHVIVFWEAFLMMGATAVSFSYFKLYSGIVRYTSATDSIRILSSVLFSVIVILVAKFLWAIAFERFAVLPITLVILYGLFLFTGLTIYRACIKIFFQYTKLAKRKVNNVVIYGAGDLGLAVKRTFDHDARGDKLIVAYIDDDDKKVGKSIDGIKIYRSSELSKMINKYQIDELIFASHKIGVETKQATVDVCLEHSVNVLTLPPLDRIMNGDLLAKQIQKVKIEDLLERKPIQISNENILHQLKGKRVLVTGAAGSIGSEIAKQLGKFEPQMIVLCDQAESPLHNLQLDLQDVYKDQIYHTYIGDVRDQSRMRALFELFRPHVVYHAAAYKHVPLVESHPIEGVRTNVIGTYNIANLSVEYEVQKFVLVSTDKAVNPTNVMGTTKRIAEIYVQTLDKKLAQSEDDHRTRFITTRFGNVLGSNGSVIPRFRDQIERGGPVTVTHPDITRYFMTIPEACQLVIEAGNMGIGGEIFVFDMGKSVKIVNLAEKMIKLSGRVPYKEIDIKFTGLRPGEKLYEELLNDLENTLPTHHNKIMIAQVRENDIDMVEQSFQALFEKLHTQNETEVVRQMKRMVPEFISQNSVYEQLDKEQQDNVLG</sequence>
<evidence type="ECO:0000256" key="2">
    <source>
        <dbReference type="SAM" id="Phobius"/>
    </source>
</evidence>
<dbReference type="InterPro" id="IPR036291">
    <property type="entry name" value="NAD(P)-bd_dom_sf"/>
</dbReference>
<keyword evidence="5" id="KW-1185">Reference proteome</keyword>
<feature type="transmembrane region" description="Helical" evidence="2">
    <location>
        <begin position="49"/>
        <end position="72"/>
    </location>
</feature>
<proteinExistence type="inferred from homology"/>
<organism evidence="4 5">
    <name type="scientific">Sphingobacterium corticibacter</name>
    <dbReference type="NCBI Taxonomy" id="2171749"/>
    <lineage>
        <taxon>Bacteria</taxon>
        <taxon>Pseudomonadati</taxon>
        <taxon>Bacteroidota</taxon>
        <taxon>Sphingobacteriia</taxon>
        <taxon>Sphingobacteriales</taxon>
        <taxon>Sphingobacteriaceae</taxon>
        <taxon>Sphingobacterium</taxon>
    </lineage>
</organism>
<keyword evidence="2" id="KW-1133">Transmembrane helix</keyword>
<dbReference type="SUPFAM" id="SSF51735">
    <property type="entry name" value="NAD(P)-binding Rossmann-fold domains"/>
    <property type="match status" value="2"/>
</dbReference>
<dbReference type="AlphaFoldDB" id="A0A2T8HFG8"/>
<dbReference type="PANTHER" id="PTHR43318">
    <property type="entry name" value="UDP-N-ACETYLGLUCOSAMINE 4,6-DEHYDRATASE"/>
    <property type="match status" value="1"/>
</dbReference>
<feature type="transmembrane region" description="Helical" evidence="2">
    <location>
        <begin position="112"/>
        <end position="133"/>
    </location>
</feature>
<evidence type="ECO:0000313" key="4">
    <source>
        <dbReference type="EMBL" id="PVH24189.1"/>
    </source>
</evidence>
<dbReference type="CDD" id="cd05237">
    <property type="entry name" value="UDP_invert_4-6DH_SDR_e"/>
    <property type="match status" value="1"/>
</dbReference>
<keyword evidence="2" id="KW-0812">Transmembrane</keyword>
<feature type="domain" description="Polysaccharide biosynthesis protein CapD-like" evidence="3">
    <location>
        <begin position="293"/>
        <end position="583"/>
    </location>
</feature>
<dbReference type="Gene3D" id="3.40.50.720">
    <property type="entry name" value="NAD(P)-binding Rossmann-like Domain"/>
    <property type="match status" value="2"/>
</dbReference>
<evidence type="ECO:0000313" key="5">
    <source>
        <dbReference type="Proteomes" id="UP000245627"/>
    </source>
</evidence>
<dbReference type="RefSeq" id="WP_116776936.1">
    <property type="nucleotide sequence ID" value="NZ_QDKG01000007.1"/>
</dbReference>
<keyword evidence="2" id="KW-0472">Membrane</keyword>
<feature type="transmembrane region" description="Helical" evidence="2">
    <location>
        <begin position="12"/>
        <end position="37"/>
    </location>
</feature>
<gene>
    <name evidence="4" type="ORF">DC487_15760</name>
</gene>
<dbReference type="Proteomes" id="UP000245627">
    <property type="component" value="Unassembled WGS sequence"/>
</dbReference>
<evidence type="ECO:0000259" key="3">
    <source>
        <dbReference type="Pfam" id="PF02719"/>
    </source>
</evidence>
<accession>A0A2T8HFG8</accession>
<dbReference type="InterPro" id="IPR051203">
    <property type="entry name" value="Polysaccharide_Synthase-Rel"/>
</dbReference>
<protein>
    <submittedName>
        <fullName evidence="4">Polysaccharide biosynthesis protein</fullName>
    </submittedName>
</protein>
<dbReference type="EMBL" id="QDKG01000007">
    <property type="protein sequence ID" value="PVH24189.1"/>
    <property type="molecule type" value="Genomic_DNA"/>
</dbReference>
<evidence type="ECO:0000256" key="1">
    <source>
        <dbReference type="ARBA" id="ARBA00007430"/>
    </source>
</evidence>
<dbReference type="OrthoDB" id="9803111at2"/>